<reference evidence="2" key="1">
    <citation type="journal article" date="2019" name="Int. J. Syst. Evol. Microbiol.">
        <title>The Global Catalogue of Microorganisms (GCM) 10K type strain sequencing project: providing services to taxonomists for standard genome sequencing and annotation.</title>
        <authorList>
            <consortium name="The Broad Institute Genomics Platform"/>
            <consortium name="The Broad Institute Genome Sequencing Center for Infectious Disease"/>
            <person name="Wu L."/>
            <person name="Ma J."/>
        </authorList>
    </citation>
    <scope>NUCLEOTIDE SEQUENCE [LARGE SCALE GENOMIC DNA]</scope>
    <source>
        <strain evidence="2">CECT 7698</strain>
    </source>
</reference>
<proteinExistence type="predicted"/>
<keyword evidence="2" id="KW-1185">Reference proteome</keyword>
<comment type="caution">
    <text evidence="1">The sequence shown here is derived from an EMBL/GenBank/DDBJ whole genome shotgun (WGS) entry which is preliminary data.</text>
</comment>
<dbReference type="EMBL" id="JBHRUG010000026">
    <property type="protein sequence ID" value="MFC3284283.1"/>
    <property type="molecule type" value="Genomic_DNA"/>
</dbReference>
<gene>
    <name evidence="1" type="ORF">ACFOEV_11780</name>
</gene>
<evidence type="ECO:0000313" key="1">
    <source>
        <dbReference type="EMBL" id="MFC3284283.1"/>
    </source>
</evidence>
<evidence type="ECO:0000313" key="2">
    <source>
        <dbReference type="Proteomes" id="UP001595579"/>
    </source>
</evidence>
<dbReference type="InterPro" id="IPR022224">
    <property type="entry name" value="DUF3750"/>
</dbReference>
<name>A0ABV7LP81_9GAMM</name>
<protein>
    <submittedName>
        <fullName evidence="1">DUF3750 domain-containing protein</fullName>
    </submittedName>
</protein>
<dbReference type="Pfam" id="PF12570">
    <property type="entry name" value="DUF3750"/>
    <property type="match status" value="1"/>
</dbReference>
<dbReference type="Proteomes" id="UP001595579">
    <property type="component" value="Unassembled WGS sequence"/>
</dbReference>
<sequence>MRQVVHGLALTILGLALILAGPMLMLASQRIDLDTPWHSAERTPAGLAPPARETTEAVVQVYAARAFNWRGAFSVHTWIATKEEGAPTYRTYQVMSWRRPTVVIRIDAPDRAWYGSSPALLADYRGDRAAALIPMIDAAVADYPAHDRYRVWPGPNSNSFVAWVVRQVPGLEVPLPSTAIGKDYLFGEVFAPAPSGTGYQFTLGGVLGILLAVEEGLEINVLGLNLGIDGVRPALKLPGIGRVGMSAPIKGREDGL</sequence>
<accession>A0ABV7LP81</accession>
<dbReference type="RefSeq" id="WP_386774120.1">
    <property type="nucleotide sequence ID" value="NZ_JBHRUG010000026.1"/>
</dbReference>
<organism evidence="1 2">
    <name type="scientific">Litchfieldella rifensis</name>
    <dbReference type="NCBI Taxonomy" id="762643"/>
    <lineage>
        <taxon>Bacteria</taxon>
        <taxon>Pseudomonadati</taxon>
        <taxon>Pseudomonadota</taxon>
        <taxon>Gammaproteobacteria</taxon>
        <taxon>Oceanospirillales</taxon>
        <taxon>Halomonadaceae</taxon>
        <taxon>Litchfieldella</taxon>
    </lineage>
</organism>